<evidence type="ECO:0000256" key="3">
    <source>
        <dbReference type="ARBA" id="ARBA00083301"/>
    </source>
</evidence>
<dbReference type="InterPro" id="IPR011032">
    <property type="entry name" value="GroES-like_sf"/>
</dbReference>
<dbReference type="Proteomes" id="UP000014074">
    <property type="component" value="Unassembled WGS sequence"/>
</dbReference>
<dbReference type="eggNOG" id="KOG1196">
    <property type="taxonomic scope" value="Eukaryota"/>
</dbReference>
<feature type="domain" description="Enoyl reductase (ER)" evidence="4">
    <location>
        <begin position="3"/>
        <end position="290"/>
    </location>
</feature>
<dbReference type="AlphaFoldDB" id="R8BNW0"/>
<protein>
    <recommendedName>
        <fullName evidence="2">Dehydrogenase FUB6</fullName>
    </recommendedName>
    <alternativeName>
        <fullName evidence="3">Fusaric acid biosynthesis protein 6</fullName>
    </alternativeName>
</protein>
<dbReference type="PANTHER" id="PTHR43205:SF7">
    <property type="entry name" value="PROSTAGLANDIN REDUCTASE 1"/>
    <property type="match status" value="1"/>
</dbReference>
<evidence type="ECO:0000256" key="2">
    <source>
        <dbReference type="ARBA" id="ARBA00069006"/>
    </source>
</evidence>
<evidence type="ECO:0000313" key="5">
    <source>
        <dbReference type="EMBL" id="EOO01014.1"/>
    </source>
</evidence>
<reference evidence="6" key="1">
    <citation type="journal article" date="2013" name="Genome Announc.">
        <title>Draft genome sequence of the ascomycete Phaeoacremonium aleophilum strain UCR-PA7, a causal agent of the esca disease complex in grapevines.</title>
        <authorList>
            <person name="Blanco-Ulate B."/>
            <person name="Rolshausen P."/>
            <person name="Cantu D."/>
        </authorList>
    </citation>
    <scope>NUCLEOTIDE SEQUENCE [LARGE SCALE GENOMIC DNA]</scope>
    <source>
        <strain evidence="6">UCR-PA7</strain>
    </source>
</reference>
<dbReference type="InterPro" id="IPR020843">
    <property type="entry name" value="ER"/>
</dbReference>
<organism evidence="5 6">
    <name type="scientific">Phaeoacremonium minimum (strain UCR-PA7)</name>
    <name type="common">Esca disease fungus</name>
    <name type="synonym">Togninia minima</name>
    <dbReference type="NCBI Taxonomy" id="1286976"/>
    <lineage>
        <taxon>Eukaryota</taxon>
        <taxon>Fungi</taxon>
        <taxon>Dikarya</taxon>
        <taxon>Ascomycota</taxon>
        <taxon>Pezizomycotina</taxon>
        <taxon>Sordariomycetes</taxon>
        <taxon>Sordariomycetidae</taxon>
        <taxon>Togniniales</taxon>
        <taxon>Togniniaceae</taxon>
        <taxon>Phaeoacremonium</taxon>
    </lineage>
</organism>
<dbReference type="InterPro" id="IPR013149">
    <property type="entry name" value="ADH-like_C"/>
</dbReference>
<dbReference type="SMART" id="SM00829">
    <property type="entry name" value="PKS_ER"/>
    <property type="match status" value="1"/>
</dbReference>
<gene>
    <name evidence="5" type="ORF">UCRPA7_3484</name>
</gene>
<dbReference type="Pfam" id="PF00107">
    <property type="entry name" value="ADH_zinc_N"/>
    <property type="match status" value="1"/>
</dbReference>
<dbReference type="RefSeq" id="XP_007914233.1">
    <property type="nucleotide sequence ID" value="XM_007916042.1"/>
</dbReference>
<dbReference type="OrthoDB" id="809632at2759"/>
<keyword evidence="6" id="KW-1185">Reference proteome</keyword>
<dbReference type="HOGENOM" id="CLU_026673_29_1_1"/>
<dbReference type="PANTHER" id="PTHR43205">
    <property type="entry name" value="PROSTAGLANDIN REDUCTASE"/>
    <property type="match status" value="1"/>
</dbReference>
<dbReference type="InterPro" id="IPR036291">
    <property type="entry name" value="NAD(P)-bd_dom_sf"/>
</dbReference>
<name>R8BNW0_PHAM7</name>
<dbReference type="CDD" id="cd05288">
    <property type="entry name" value="PGDH"/>
    <property type="match status" value="1"/>
</dbReference>
<dbReference type="GeneID" id="19323837"/>
<dbReference type="InterPro" id="IPR045010">
    <property type="entry name" value="MDR_fam"/>
</dbReference>
<evidence type="ECO:0000256" key="1">
    <source>
        <dbReference type="ARBA" id="ARBA00023002"/>
    </source>
</evidence>
<dbReference type="GO" id="GO:0016628">
    <property type="term" value="F:oxidoreductase activity, acting on the CH-CH group of donors, NAD or NADP as acceptor"/>
    <property type="evidence" value="ECO:0007669"/>
    <property type="project" value="InterPro"/>
</dbReference>
<sequence length="296" mass="32257">MNTPAESKVFAPYSFNKPITNRLIARIIGCGAEAATEFQPGDLIVGYGELQEYLTVESTKKAYFQKLPENPFNLDRELFLAALGPPGLVAYASFYKLCQPQKGETILVSGASGAVGQTIGQLAIREGLNVIGVVGSKEKAEKLLELGFSSTINYREPDLTLRLNKIAPKGLDIYYDNVGGEVLEAAIENMADSGRIVACGFASQYSTTSDKQYGIRNTGLMVAKNLKWQGFSTTPGCWVFDYAEEHQKSLQQWIHDGSFKPILSVNKGLESALDSLADMLRGKHMGKVVIDLTSDP</sequence>
<dbReference type="EMBL" id="KB933057">
    <property type="protein sequence ID" value="EOO01014.1"/>
    <property type="molecule type" value="Genomic_DNA"/>
</dbReference>
<keyword evidence="1" id="KW-0560">Oxidoreductase</keyword>
<evidence type="ECO:0000259" key="4">
    <source>
        <dbReference type="SMART" id="SM00829"/>
    </source>
</evidence>
<dbReference type="FunFam" id="3.40.50.720:FF:000121">
    <property type="entry name" value="Prostaglandin reductase 2"/>
    <property type="match status" value="1"/>
</dbReference>
<dbReference type="SUPFAM" id="SSF51735">
    <property type="entry name" value="NAD(P)-binding Rossmann-fold domains"/>
    <property type="match status" value="1"/>
</dbReference>
<proteinExistence type="predicted"/>
<dbReference type="KEGG" id="tmn:UCRPA7_3484"/>
<evidence type="ECO:0000313" key="6">
    <source>
        <dbReference type="Proteomes" id="UP000014074"/>
    </source>
</evidence>
<dbReference type="Gene3D" id="3.40.50.720">
    <property type="entry name" value="NAD(P)-binding Rossmann-like Domain"/>
    <property type="match status" value="1"/>
</dbReference>
<accession>R8BNW0</accession>
<dbReference type="Gene3D" id="3.90.180.10">
    <property type="entry name" value="Medium-chain alcohol dehydrogenases, catalytic domain"/>
    <property type="match status" value="1"/>
</dbReference>
<dbReference type="SUPFAM" id="SSF50129">
    <property type="entry name" value="GroES-like"/>
    <property type="match status" value="1"/>
</dbReference>